<comment type="caution">
    <text evidence="2">The sequence shown here is derived from an EMBL/GenBank/DDBJ whole genome shotgun (WGS) entry which is preliminary data.</text>
</comment>
<dbReference type="InterPro" id="IPR024775">
    <property type="entry name" value="DinB-like"/>
</dbReference>
<name>A0A3L7JRC7_9BACI</name>
<feature type="domain" description="DinB-like" evidence="1">
    <location>
        <begin position="14"/>
        <end position="143"/>
    </location>
</feature>
<keyword evidence="3" id="KW-1185">Reference proteome</keyword>
<gene>
    <name evidence="2" type="ORF">D9X91_18460</name>
</gene>
<dbReference type="InterPro" id="IPR034660">
    <property type="entry name" value="DinB/YfiT-like"/>
</dbReference>
<evidence type="ECO:0000259" key="1">
    <source>
        <dbReference type="Pfam" id="PF12867"/>
    </source>
</evidence>
<dbReference type="RefSeq" id="WP_121682124.1">
    <property type="nucleotide sequence ID" value="NZ_RCVZ01000016.1"/>
</dbReference>
<dbReference type="AlphaFoldDB" id="A0A3L7JRC7"/>
<reference evidence="2 3" key="1">
    <citation type="submission" date="2018-10" db="EMBL/GenBank/DDBJ databases">
        <title>Falsibacillus sp. genome draft.</title>
        <authorList>
            <person name="Shi S."/>
        </authorList>
    </citation>
    <scope>NUCLEOTIDE SEQUENCE [LARGE SCALE GENOMIC DNA]</scope>
    <source>
        <strain evidence="2 3">GY 10110</strain>
    </source>
</reference>
<dbReference type="OrthoDB" id="4295522at2"/>
<dbReference type="SUPFAM" id="SSF109854">
    <property type="entry name" value="DinB/YfiT-like putative metalloenzymes"/>
    <property type="match status" value="1"/>
</dbReference>
<dbReference type="Gene3D" id="1.20.120.450">
    <property type="entry name" value="dinb family like domain"/>
    <property type="match status" value="1"/>
</dbReference>
<sequence length="154" mass="18053">MNEQQIFDQFRMWRRWTIEAAKGLPEEAVLKIPNHHRNNILWNIGHILVGWDNAIYQIIGEERRLPLQYHLMFPRGSFPSKWEEKPPEYPVLLEQLEAQTEELIEAAAGKLDQPLSEPFLHMTTLGEMFLFLTSHEALHLNVIGSLRRMVLSDV</sequence>
<evidence type="ECO:0000313" key="2">
    <source>
        <dbReference type="EMBL" id="RLQ93216.1"/>
    </source>
</evidence>
<protein>
    <submittedName>
        <fullName evidence="2">DinB family protein</fullName>
    </submittedName>
</protein>
<dbReference type="EMBL" id="RCVZ01000016">
    <property type="protein sequence ID" value="RLQ93216.1"/>
    <property type="molecule type" value="Genomic_DNA"/>
</dbReference>
<proteinExistence type="predicted"/>
<dbReference type="Pfam" id="PF12867">
    <property type="entry name" value="DinB_2"/>
    <property type="match status" value="1"/>
</dbReference>
<accession>A0A3L7JRC7</accession>
<organism evidence="2 3">
    <name type="scientific">Falsibacillus albus</name>
    <dbReference type="NCBI Taxonomy" id="2478915"/>
    <lineage>
        <taxon>Bacteria</taxon>
        <taxon>Bacillati</taxon>
        <taxon>Bacillota</taxon>
        <taxon>Bacilli</taxon>
        <taxon>Bacillales</taxon>
        <taxon>Bacillaceae</taxon>
        <taxon>Falsibacillus</taxon>
    </lineage>
</organism>
<dbReference type="Proteomes" id="UP000276770">
    <property type="component" value="Unassembled WGS sequence"/>
</dbReference>
<evidence type="ECO:0000313" key="3">
    <source>
        <dbReference type="Proteomes" id="UP000276770"/>
    </source>
</evidence>